<dbReference type="InterPro" id="IPR018247">
    <property type="entry name" value="EF_Hand_1_Ca_BS"/>
</dbReference>
<dbReference type="OrthoDB" id="9763644at2"/>
<dbReference type="PROSITE" id="PS00018">
    <property type="entry name" value="EF_HAND_1"/>
    <property type="match status" value="1"/>
</dbReference>
<organism evidence="2 3">
    <name type="scientific">Legionella maceachernii</name>
    <dbReference type="NCBI Taxonomy" id="466"/>
    <lineage>
        <taxon>Bacteria</taxon>
        <taxon>Pseudomonadati</taxon>
        <taxon>Pseudomonadota</taxon>
        <taxon>Gammaproteobacteria</taxon>
        <taxon>Legionellales</taxon>
        <taxon>Legionellaceae</taxon>
        <taxon>Legionella</taxon>
    </lineage>
</organism>
<dbReference type="PATRIC" id="fig|466.6.peg.3200"/>
<dbReference type="GO" id="GO:0006260">
    <property type="term" value="P:DNA replication"/>
    <property type="evidence" value="ECO:0007669"/>
    <property type="project" value="InterPro"/>
</dbReference>
<dbReference type="InterPro" id="IPR027032">
    <property type="entry name" value="Twinkle-like"/>
</dbReference>
<dbReference type="InterPro" id="IPR007694">
    <property type="entry name" value="DNA_helicase_DnaB-like_C"/>
</dbReference>
<dbReference type="GO" id="GO:0043139">
    <property type="term" value="F:5'-3' DNA helicase activity"/>
    <property type="evidence" value="ECO:0007669"/>
    <property type="project" value="InterPro"/>
</dbReference>
<dbReference type="PANTHER" id="PTHR12873:SF0">
    <property type="entry name" value="TWINKLE MTDNA HELICASE"/>
    <property type="match status" value="1"/>
</dbReference>
<dbReference type="SUPFAM" id="SSF52540">
    <property type="entry name" value="P-loop containing nucleoside triphosphate hydrolases"/>
    <property type="match status" value="1"/>
</dbReference>
<dbReference type="SUPFAM" id="SSF57783">
    <property type="entry name" value="Zinc beta-ribbon"/>
    <property type="match status" value="1"/>
</dbReference>
<evidence type="ECO:0000313" key="2">
    <source>
        <dbReference type="EMBL" id="KTD24114.1"/>
    </source>
</evidence>
<dbReference type="Pfam" id="PF13155">
    <property type="entry name" value="Toprim_2"/>
    <property type="match status" value="1"/>
</dbReference>
<dbReference type="PROSITE" id="PS51199">
    <property type="entry name" value="SF4_HELICASE"/>
    <property type="match status" value="1"/>
</dbReference>
<sequence>MMMAKEIARSLAQRAEEIARYLLPEGKKVGNEWKVGNVSGESGKSLGVCLTGEKAGIWCDFATGDSGDLLNLWTQSRNLTNYEAMKEAACYLGISQPHFDAYKTSKFVKPKQKIEQLSDKSSVMNYLTQMRKLKPETIQAFQIGQRDNEIIFPYFRDNELIFIKYLNLKRINGKKQMYVEAKCEPCLFGWQMLPPQARSVIICEGEIDAMTLFQYGLPALSIPFGAGSANKHAWIEYEFERLAIFDEIFLCMDDDQEGQIATKELIERLGRHRCRVVKLPFKDANECLQAGITAETMKDCFDLAKTLDPDELKSASLFVNQVIGEFYPQPGAFIGYSAPWTKTTDKILFRPGELSVWTGINGHGKSQFLGQIILSMMQQGARVCIASLELVPRRLLMRLTRQAAALAQPAIEYIEAIHQWYEGKLWLFDLVGSAKSKRLLDVFLYARQRYGVDVFIIDSLMKLDIADDDYSVQKVFMDQLCDFKNQHNCQIHIVVHPRKGFDESKPPSKLDIKGSGIISDLADNSFIIWRNKEKERLTQAKESGAILEEKEAKILNAAGCKWICDKQRNGDWEGVLGFWFHAGSLQYLDTPDQKPIRFVKYSKQSVSTA</sequence>
<evidence type="ECO:0000313" key="3">
    <source>
        <dbReference type="Proteomes" id="UP000054908"/>
    </source>
</evidence>
<dbReference type="Pfam" id="PF13481">
    <property type="entry name" value="AAA_25"/>
    <property type="match status" value="1"/>
</dbReference>
<gene>
    <name evidence="2" type="ORF">Lmac_2987</name>
</gene>
<proteinExistence type="predicted"/>
<dbReference type="InterPro" id="IPR027417">
    <property type="entry name" value="P-loop_NTPase"/>
</dbReference>
<dbReference type="AlphaFoldDB" id="A0A0W0VVU3"/>
<comment type="caution">
    <text evidence="2">The sequence shown here is derived from an EMBL/GenBank/DDBJ whole genome shotgun (WGS) entry which is preliminary data.</text>
</comment>
<protein>
    <recommendedName>
        <fullName evidence="1">SF4 helicase domain-containing protein</fullName>
    </recommendedName>
</protein>
<dbReference type="InterPro" id="IPR034154">
    <property type="entry name" value="TOPRIM_DnaG/twinkle"/>
</dbReference>
<dbReference type="EMBL" id="LNYL01000051">
    <property type="protein sequence ID" value="KTD24114.1"/>
    <property type="molecule type" value="Genomic_DNA"/>
</dbReference>
<dbReference type="Gene3D" id="3.40.50.300">
    <property type="entry name" value="P-loop containing nucleotide triphosphate hydrolases"/>
    <property type="match status" value="1"/>
</dbReference>
<keyword evidence="3" id="KW-1185">Reference proteome</keyword>
<feature type="domain" description="SF4 helicase" evidence="1">
    <location>
        <begin position="329"/>
        <end position="594"/>
    </location>
</feature>
<accession>A0A0W0VVU3</accession>
<dbReference type="CDD" id="cd01029">
    <property type="entry name" value="TOPRIM_primases"/>
    <property type="match status" value="1"/>
</dbReference>
<dbReference type="Gene3D" id="3.40.1360.10">
    <property type="match status" value="1"/>
</dbReference>
<name>A0A0W0VVU3_9GAMM</name>
<dbReference type="PANTHER" id="PTHR12873">
    <property type="entry name" value="T7-LIKE MITOCHONDRIAL DNA HELICASE"/>
    <property type="match status" value="1"/>
</dbReference>
<evidence type="ECO:0000259" key="1">
    <source>
        <dbReference type="PROSITE" id="PS51199"/>
    </source>
</evidence>
<dbReference type="GO" id="GO:0005524">
    <property type="term" value="F:ATP binding"/>
    <property type="evidence" value="ECO:0007669"/>
    <property type="project" value="InterPro"/>
</dbReference>
<dbReference type="GO" id="GO:0003697">
    <property type="term" value="F:single-stranded DNA binding"/>
    <property type="evidence" value="ECO:0007669"/>
    <property type="project" value="InterPro"/>
</dbReference>
<dbReference type="STRING" id="466.Lmac_2987"/>
<reference evidence="2 3" key="1">
    <citation type="submission" date="2015-11" db="EMBL/GenBank/DDBJ databases">
        <title>Genomic analysis of 38 Legionella species identifies large and diverse effector repertoires.</title>
        <authorList>
            <person name="Burstein D."/>
            <person name="Amaro F."/>
            <person name="Zusman T."/>
            <person name="Lifshitz Z."/>
            <person name="Cohen O."/>
            <person name="Gilbert J.A."/>
            <person name="Pupko T."/>
            <person name="Shuman H.A."/>
            <person name="Segal G."/>
        </authorList>
    </citation>
    <scope>NUCLEOTIDE SEQUENCE [LARGE SCALE GENOMIC DNA]</scope>
    <source>
        <strain evidence="2 3">PX-1-G2-E2</strain>
    </source>
</reference>
<dbReference type="SUPFAM" id="SSF56731">
    <property type="entry name" value="DNA primase core"/>
    <property type="match status" value="1"/>
</dbReference>
<dbReference type="Proteomes" id="UP000054908">
    <property type="component" value="Unassembled WGS sequence"/>
</dbReference>